<evidence type="ECO:0000313" key="2">
    <source>
        <dbReference type="EMBL" id="EFA12570.2"/>
    </source>
</evidence>
<dbReference type="InterPro" id="IPR051703">
    <property type="entry name" value="NF-kappa-B_Signaling_Reg"/>
</dbReference>
<dbReference type="PANTHER" id="PTHR46609:SF8">
    <property type="entry name" value="YQAJ VIRAL RECOMBINASE DOMAIN-CONTAINING PROTEIN"/>
    <property type="match status" value="1"/>
</dbReference>
<dbReference type="InterPro" id="IPR011335">
    <property type="entry name" value="Restrct_endonuc-II-like"/>
</dbReference>
<evidence type="ECO:0000313" key="3">
    <source>
        <dbReference type="Proteomes" id="UP000007266"/>
    </source>
</evidence>
<dbReference type="EMBL" id="KQ972067">
    <property type="protein sequence ID" value="EFA12570.2"/>
    <property type="molecule type" value="Genomic_DNA"/>
</dbReference>
<dbReference type="SUPFAM" id="SSF52980">
    <property type="entry name" value="Restriction endonuclease-like"/>
    <property type="match status" value="1"/>
</dbReference>
<dbReference type="Gene3D" id="3.90.320.10">
    <property type="match status" value="1"/>
</dbReference>
<reference evidence="2 3" key="2">
    <citation type="journal article" date="2010" name="Nucleic Acids Res.">
        <title>BeetleBase in 2010: revisions to provide comprehensive genomic information for Tribolium castaneum.</title>
        <authorList>
            <person name="Kim H.S."/>
            <person name="Murphy T."/>
            <person name="Xia J."/>
            <person name="Caragea D."/>
            <person name="Park Y."/>
            <person name="Beeman R.W."/>
            <person name="Lorenzen M.D."/>
            <person name="Butcher S."/>
            <person name="Manak J.R."/>
            <person name="Brown S.J."/>
        </authorList>
    </citation>
    <scope>NUCLEOTIDE SEQUENCE [LARGE SCALE GENOMIC DNA]</scope>
    <source>
        <strain evidence="2 3">Georgia GA2</strain>
    </source>
</reference>
<reference evidence="2 3" key="1">
    <citation type="journal article" date="2008" name="Nature">
        <title>The genome of the model beetle and pest Tribolium castaneum.</title>
        <authorList>
            <consortium name="Tribolium Genome Sequencing Consortium"/>
            <person name="Richards S."/>
            <person name="Gibbs R.A."/>
            <person name="Weinstock G.M."/>
            <person name="Brown S.J."/>
            <person name="Denell R."/>
            <person name="Beeman R.W."/>
            <person name="Gibbs R."/>
            <person name="Beeman R.W."/>
            <person name="Brown S.J."/>
            <person name="Bucher G."/>
            <person name="Friedrich M."/>
            <person name="Grimmelikhuijzen C.J."/>
            <person name="Klingler M."/>
            <person name="Lorenzen M."/>
            <person name="Richards S."/>
            <person name="Roth S."/>
            <person name="Schroder R."/>
            <person name="Tautz D."/>
            <person name="Zdobnov E.M."/>
            <person name="Muzny D."/>
            <person name="Gibbs R.A."/>
            <person name="Weinstock G.M."/>
            <person name="Attaway T."/>
            <person name="Bell S."/>
            <person name="Buhay C.J."/>
            <person name="Chandrabose M.N."/>
            <person name="Chavez D."/>
            <person name="Clerk-Blankenburg K.P."/>
            <person name="Cree A."/>
            <person name="Dao M."/>
            <person name="Davis C."/>
            <person name="Chacko J."/>
            <person name="Dinh H."/>
            <person name="Dugan-Rocha S."/>
            <person name="Fowler G."/>
            <person name="Garner T.T."/>
            <person name="Garnes J."/>
            <person name="Gnirke A."/>
            <person name="Hawes A."/>
            <person name="Hernandez J."/>
            <person name="Hines S."/>
            <person name="Holder M."/>
            <person name="Hume J."/>
            <person name="Jhangiani S.N."/>
            <person name="Joshi V."/>
            <person name="Khan Z.M."/>
            <person name="Jackson L."/>
            <person name="Kovar C."/>
            <person name="Kowis A."/>
            <person name="Lee S."/>
            <person name="Lewis L.R."/>
            <person name="Margolis J."/>
            <person name="Morgan M."/>
            <person name="Nazareth L.V."/>
            <person name="Nguyen N."/>
            <person name="Okwuonu G."/>
            <person name="Parker D."/>
            <person name="Richards S."/>
            <person name="Ruiz S.J."/>
            <person name="Santibanez J."/>
            <person name="Savard J."/>
            <person name="Scherer S.E."/>
            <person name="Schneider B."/>
            <person name="Sodergren E."/>
            <person name="Tautz D."/>
            <person name="Vattahil S."/>
            <person name="Villasana D."/>
            <person name="White C.S."/>
            <person name="Wright R."/>
            <person name="Park Y."/>
            <person name="Beeman R.W."/>
            <person name="Lord J."/>
            <person name="Oppert B."/>
            <person name="Lorenzen M."/>
            <person name="Brown S."/>
            <person name="Wang L."/>
            <person name="Savard J."/>
            <person name="Tautz D."/>
            <person name="Richards S."/>
            <person name="Weinstock G."/>
            <person name="Gibbs R.A."/>
            <person name="Liu Y."/>
            <person name="Worley K."/>
            <person name="Weinstock G."/>
            <person name="Elsik C.G."/>
            <person name="Reese J.T."/>
            <person name="Elhaik E."/>
            <person name="Landan G."/>
            <person name="Graur D."/>
            <person name="Arensburger P."/>
            <person name="Atkinson P."/>
            <person name="Beeman R.W."/>
            <person name="Beidler J."/>
            <person name="Brown S.J."/>
            <person name="Demuth J.P."/>
            <person name="Drury D.W."/>
            <person name="Du Y.Z."/>
            <person name="Fujiwara H."/>
            <person name="Lorenzen M."/>
            <person name="Maselli V."/>
            <person name="Osanai M."/>
            <person name="Park Y."/>
            <person name="Robertson H.M."/>
            <person name="Tu Z."/>
            <person name="Wang J.J."/>
            <person name="Wang S."/>
            <person name="Richards S."/>
            <person name="Song H."/>
            <person name="Zhang L."/>
            <person name="Sodergren E."/>
            <person name="Werner D."/>
            <person name="Stanke M."/>
            <person name="Morgenstern B."/>
            <person name="Solovyev V."/>
            <person name="Kosarev P."/>
            <person name="Brown G."/>
            <person name="Chen H.C."/>
            <person name="Ermolaeva O."/>
            <person name="Hlavina W."/>
            <person name="Kapustin Y."/>
            <person name="Kiryutin B."/>
            <person name="Kitts P."/>
            <person name="Maglott D."/>
            <person name="Pruitt K."/>
            <person name="Sapojnikov V."/>
            <person name="Souvorov A."/>
            <person name="Mackey A.J."/>
            <person name="Waterhouse R.M."/>
            <person name="Wyder S."/>
            <person name="Zdobnov E.M."/>
            <person name="Zdobnov E.M."/>
            <person name="Wyder S."/>
            <person name="Kriventseva E.V."/>
            <person name="Kadowaki T."/>
            <person name="Bork P."/>
            <person name="Aranda M."/>
            <person name="Bao R."/>
            <person name="Beermann A."/>
            <person name="Berns N."/>
            <person name="Bolognesi R."/>
            <person name="Bonneton F."/>
            <person name="Bopp D."/>
            <person name="Brown S.J."/>
            <person name="Bucher G."/>
            <person name="Butts T."/>
            <person name="Chaumot A."/>
            <person name="Denell R.E."/>
            <person name="Ferrier D.E."/>
            <person name="Friedrich M."/>
            <person name="Gordon C.M."/>
            <person name="Jindra M."/>
            <person name="Klingler M."/>
            <person name="Lan Q."/>
            <person name="Lattorff H.M."/>
            <person name="Laudet V."/>
            <person name="von Levetsow C."/>
            <person name="Liu Z."/>
            <person name="Lutz R."/>
            <person name="Lynch J.A."/>
            <person name="da Fonseca R.N."/>
            <person name="Posnien N."/>
            <person name="Reuter R."/>
            <person name="Roth S."/>
            <person name="Savard J."/>
            <person name="Schinko J.B."/>
            <person name="Schmitt C."/>
            <person name="Schoppmeier M."/>
            <person name="Schroder R."/>
            <person name="Shippy T.D."/>
            <person name="Simonnet F."/>
            <person name="Marques-Souza H."/>
            <person name="Tautz D."/>
            <person name="Tomoyasu Y."/>
            <person name="Trauner J."/>
            <person name="Van der Zee M."/>
            <person name="Vervoort M."/>
            <person name="Wittkopp N."/>
            <person name="Wimmer E.A."/>
            <person name="Yang X."/>
            <person name="Jones A.K."/>
            <person name="Sattelle D.B."/>
            <person name="Ebert P.R."/>
            <person name="Nelson D."/>
            <person name="Scott J.G."/>
            <person name="Beeman R.W."/>
            <person name="Muthukrishnan S."/>
            <person name="Kramer K.J."/>
            <person name="Arakane Y."/>
            <person name="Beeman R.W."/>
            <person name="Zhu Q."/>
            <person name="Hogenkamp D."/>
            <person name="Dixit R."/>
            <person name="Oppert B."/>
            <person name="Jiang H."/>
            <person name="Zou Z."/>
            <person name="Marshall J."/>
            <person name="Elpidina E."/>
            <person name="Vinokurov K."/>
            <person name="Oppert C."/>
            <person name="Zou Z."/>
            <person name="Evans J."/>
            <person name="Lu Z."/>
            <person name="Zhao P."/>
            <person name="Sumathipala N."/>
            <person name="Altincicek B."/>
            <person name="Vilcinskas A."/>
            <person name="Williams M."/>
            <person name="Hultmark D."/>
            <person name="Hetru C."/>
            <person name="Jiang H."/>
            <person name="Grimmelikhuijzen C.J."/>
            <person name="Hauser F."/>
            <person name="Cazzamali G."/>
            <person name="Williamson M."/>
            <person name="Park Y."/>
            <person name="Li B."/>
            <person name="Tanaka Y."/>
            <person name="Predel R."/>
            <person name="Neupert S."/>
            <person name="Schachtner J."/>
            <person name="Verleyen P."/>
            <person name="Raible F."/>
            <person name="Bork P."/>
            <person name="Friedrich M."/>
            <person name="Walden K.K."/>
            <person name="Robertson H.M."/>
            <person name="Angeli S."/>
            <person name="Foret S."/>
            <person name="Bucher G."/>
            <person name="Schuetz S."/>
            <person name="Maleszka R."/>
            <person name="Wimmer E.A."/>
            <person name="Beeman R.W."/>
            <person name="Lorenzen M."/>
            <person name="Tomoyasu Y."/>
            <person name="Miller S.C."/>
            <person name="Grossmann D."/>
            <person name="Bucher G."/>
        </authorList>
    </citation>
    <scope>NUCLEOTIDE SEQUENCE [LARGE SCALE GENOMIC DNA]</scope>
    <source>
        <strain evidence="2 3">Georgia GA2</strain>
    </source>
</reference>
<proteinExistence type="predicted"/>
<dbReference type="PANTHER" id="PTHR46609">
    <property type="entry name" value="EXONUCLEASE, PHAGE-TYPE/RECB, C-TERMINAL DOMAIN-CONTAINING PROTEIN"/>
    <property type="match status" value="1"/>
</dbReference>
<dbReference type="InParanoid" id="D7EJ43"/>
<protein>
    <submittedName>
        <fullName evidence="2">Uncharacterized protein</fullName>
    </submittedName>
</protein>
<dbReference type="GO" id="GO:0006281">
    <property type="term" value="P:DNA repair"/>
    <property type="evidence" value="ECO:0007669"/>
    <property type="project" value="UniProtKB-ARBA"/>
</dbReference>
<name>D7EJ43_TRICA</name>
<dbReference type="InterPro" id="IPR011604">
    <property type="entry name" value="PDDEXK-like_dom_sf"/>
</dbReference>
<keyword evidence="3" id="KW-1185">Reference proteome</keyword>
<gene>
    <name evidence="2" type="primary">AUGUSTUS-3.0.2_04199</name>
    <name evidence="2" type="ORF">TcasGA2_TC004199</name>
</gene>
<dbReference type="AlphaFoldDB" id="D7EJ43"/>
<sequence length="156" mass="18406">MEVRRLQKNRRQNIRRQTKNYKKAAVCTKNDRTGDYGDSCQQPDLPIEVYLEQEEDFLVKLKRKIGEIEALEKETRFQSSSGRWMEERRKLLTASNFAKICKRRKNTSSSKLVKSLLYWTKNLQVASLNHRKNSEDIAKREMEKLLNTKIKPSGLT</sequence>
<accession>D7EJ43</accession>
<evidence type="ECO:0000256" key="1">
    <source>
        <dbReference type="SAM" id="MobiDB-lite"/>
    </source>
</evidence>
<feature type="region of interest" description="Disordered" evidence="1">
    <location>
        <begin position="1"/>
        <end position="22"/>
    </location>
</feature>
<dbReference type="HOGENOM" id="CLU_1429772_0_0_1"/>
<dbReference type="Proteomes" id="UP000007266">
    <property type="component" value="Unassembled WGS sequence"/>
</dbReference>
<organism evidence="2 3">
    <name type="scientific">Tribolium castaneum</name>
    <name type="common">Red flour beetle</name>
    <dbReference type="NCBI Taxonomy" id="7070"/>
    <lineage>
        <taxon>Eukaryota</taxon>
        <taxon>Metazoa</taxon>
        <taxon>Ecdysozoa</taxon>
        <taxon>Arthropoda</taxon>
        <taxon>Hexapoda</taxon>
        <taxon>Insecta</taxon>
        <taxon>Pterygota</taxon>
        <taxon>Neoptera</taxon>
        <taxon>Endopterygota</taxon>
        <taxon>Coleoptera</taxon>
        <taxon>Polyphaga</taxon>
        <taxon>Cucujiformia</taxon>
        <taxon>Tenebrionidae</taxon>
        <taxon>Tenebrionidae incertae sedis</taxon>
        <taxon>Tribolium</taxon>
    </lineage>
</organism>